<gene>
    <name evidence="2" type="ORF">TPL01_12150</name>
</gene>
<dbReference type="PANTHER" id="PTHR13887:SF41">
    <property type="entry name" value="THIOREDOXIN SUPERFAMILY PROTEIN"/>
    <property type="match status" value="1"/>
</dbReference>
<organism evidence="2 3">
    <name type="scientific">Sulfuriferula plumbiphila</name>
    <dbReference type="NCBI Taxonomy" id="171865"/>
    <lineage>
        <taxon>Bacteria</taxon>
        <taxon>Pseudomonadati</taxon>
        <taxon>Pseudomonadota</taxon>
        <taxon>Betaproteobacteria</taxon>
        <taxon>Nitrosomonadales</taxon>
        <taxon>Sulfuricellaceae</taxon>
        <taxon>Sulfuriferula</taxon>
    </lineage>
</organism>
<keyword evidence="3" id="KW-1185">Reference proteome</keyword>
<proteinExistence type="predicted"/>
<dbReference type="OrthoDB" id="9799122at2"/>
<dbReference type="InterPro" id="IPR036249">
    <property type="entry name" value="Thioredoxin-like_sf"/>
</dbReference>
<protein>
    <submittedName>
        <fullName evidence="2">DSBA oxidoreductase</fullName>
    </submittedName>
</protein>
<sequence>MSDKILISVWSDYVCPFCYLEEPVLEQLELAFGAQVEVDWRAFELRPDPVPTLDPNGEYLRTTWARSVYPMAAQRGMTLRLPPVQPRSRLALEAERFARRYGLGKPMRQAFFRAFFERGRDIGDIEVVLDIGGNVGIDVARLRVALENGEHAEAVSHDQRQAQALGISGVPALLMQRHGEAAENALLLSGAQPFQVISRAVSEILRDASSQAG</sequence>
<reference evidence="2 3" key="1">
    <citation type="submission" date="2019-07" db="EMBL/GenBank/DDBJ databases">
        <title>Whole genome shotgun sequence of Thiobacillus plumbophilus NBRC 107929.</title>
        <authorList>
            <person name="Hosoyama A."/>
            <person name="Uohara A."/>
            <person name="Ohji S."/>
            <person name="Ichikawa N."/>
        </authorList>
    </citation>
    <scope>NUCLEOTIDE SEQUENCE [LARGE SCALE GENOMIC DNA]</scope>
    <source>
        <strain evidence="2 3">NBRC 107929</strain>
    </source>
</reference>
<dbReference type="CDD" id="cd03024">
    <property type="entry name" value="DsbA_FrnE"/>
    <property type="match status" value="1"/>
</dbReference>
<dbReference type="Gene3D" id="3.40.30.10">
    <property type="entry name" value="Glutaredoxin"/>
    <property type="match status" value="1"/>
</dbReference>
<evidence type="ECO:0000259" key="1">
    <source>
        <dbReference type="Pfam" id="PF01323"/>
    </source>
</evidence>
<dbReference type="Proteomes" id="UP000321337">
    <property type="component" value="Unassembled WGS sequence"/>
</dbReference>
<evidence type="ECO:0000313" key="3">
    <source>
        <dbReference type="Proteomes" id="UP000321337"/>
    </source>
</evidence>
<dbReference type="InterPro" id="IPR001853">
    <property type="entry name" value="DSBA-like_thioredoxin_dom"/>
</dbReference>
<dbReference type="SUPFAM" id="SSF52833">
    <property type="entry name" value="Thioredoxin-like"/>
    <property type="match status" value="1"/>
</dbReference>
<dbReference type="PANTHER" id="PTHR13887">
    <property type="entry name" value="GLUTATHIONE S-TRANSFERASE KAPPA"/>
    <property type="match status" value="1"/>
</dbReference>
<name>A0A512L6K0_9PROT</name>
<dbReference type="Pfam" id="PF01323">
    <property type="entry name" value="DSBA"/>
    <property type="match status" value="1"/>
</dbReference>
<evidence type="ECO:0000313" key="2">
    <source>
        <dbReference type="EMBL" id="GEP30077.1"/>
    </source>
</evidence>
<dbReference type="AlphaFoldDB" id="A0A512L6K0"/>
<feature type="domain" description="DSBA-like thioredoxin" evidence="1">
    <location>
        <begin position="7"/>
        <end position="200"/>
    </location>
</feature>
<comment type="caution">
    <text evidence="2">The sequence shown here is derived from an EMBL/GenBank/DDBJ whole genome shotgun (WGS) entry which is preliminary data.</text>
</comment>
<dbReference type="EMBL" id="BKAD01000011">
    <property type="protein sequence ID" value="GEP30077.1"/>
    <property type="molecule type" value="Genomic_DNA"/>
</dbReference>
<accession>A0A512L6K0</accession>
<dbReference type="RefSeq" id="WP_147071821.1">
    <property type="nucleotide sequence ID" value="NZ_AP021884.1"/>
</dbReference>
<dbReference type="GO" id="GO:0016491">
    <property type="term" value="F:oxidoreductase activity"/>
    <property type="evidence" value="ECO:0007669"/>
    <property type="project" value="InterPro"/>
</dbReference>